<accession>A0A845UZ05</accession>
<dbReference type="Gene3D" id="3.40.50.1000">
    <property type="entry name" value="HAD superfamily/HAD-like"/>
    <property type="match status" value="1"/>
</dbReference>
<sequence>MPIAAAIFDMDGLLIDSEPLWQDAELACFRPLGVPVTRELCRATAGRRIDEVVRLWHARFGWDGPGIDEMVERVLAEVTRLILARSEALPGVHATMDTLRQRDIPMAIASSSPPALIAAVVEKLALAPYLHLTHSGIHETRSKPDPAVFLTTARKLGVAPEHCLVFEDAPAGVSAARSAGMHVIAVPSVFDPADAAFEQADQVLGSLAEFDPIPWL</sequence>
<dbReference type="Pfam" id="PF00702">
    <property type="entry name" value="Hydrolase"/>
    <property type="match status" value="1"/>
</dbReference>
<reference evidence="1 2" key="1">
    <citation type="submission" date="2020-02" db="EMBL/GenBank/DDBJ databases">
        <authorList>
            <person name="Zhang X.-Y."/>
        </authorList>
    </citation>
    <scope>NUCLEOTIDE SEQUENCE [LARGE SCALE GENOMIC DNA]</scope>
    <source>
        <strain evidence="1 2">C33</strain>
    </source>
</reference>
<evidence type="ECO:0000313" key="1">
    <source>
        <dbReference type="EMBL" id="NDY97063.1"/>
    </source>
</evidence>
<dbReference type="InterPro" id="IPR006439">
    <property type="entry name" value="HAD-SF_hydro_IA"/>
</dbReference>
<dbReference type="InterPro" id="IPR036412">
    <property type="entry name" value="HAD-like_sf"/>
</dbReference>
<dbReference type="SUPFAM" id="SSF56784">
    <property type="entry name" value="HAD-like"/>
    <property type="match status" value="1"/>
</dbReference>
<dbReference type="SFLD" id="SFLDS00003">
    <property type="entry name" value="Haloacid_Dehalogenase"/>
    <property type="match status" value="1"/>
</dbReference>
<name>A0A845UZ05_9GAMM</name>
<dbReference type="NCBIfam" id="NF008087">
    <property type="entry name" value="PRK10826.1"/>
    <property type="match status" value="1"/>
</dbReference>
<dbReference type="SFLD" id="SFLDG01135">
    <property type="entry name" value="C1.5.6:_HAD__Beta-PGM__Phospha"/>
    <property type="match status" value="1"/>
</dbReference>
<dbReference type="Proteomes" id="UP000484885">
    <property type="component" value="Unassembled WGS sequence"/>
</dbReference>
<dbReference type="Gene3D" id="1.10.150.240">
    <property type="entry name" value="Putative phosphatase, domain 2"/>
    <property type="match status" value="1"/>
</dbReference>
<dbReference type="PRINTS" id="PR00413">
    <property type="entry name" value="HADHALOGNASE"/>
</dbReference>
<gene>
    <name evidence="1" type="primary">hxpB</name>
    <name evidence="1" type="ORF">G3I74_15130</name>
</gene>
<protein>
    <submittedName>
        <fullName evidence="1">Hexitol phosphatase HxpB</fullName>
    </submittedName>
</protein>
<dbReference type="PANTHER" id="PTHR18901">
    <property type="entry name" value="2-DEOXYGLUCOSE-6-PHOSPHATE PHOSPHATASE 2"/>
    <property type="match status" value="1"/>
</dbReference>
<organism evidence="1 2">
    <name type="scientific">Wenzhouxiangella limi</name>
    <dbReference type="NCBI Taxonomy" id="2707351"/>
    <lineage>
        <taxon>Bacteria</taxon>
        <taxon>Pseudomonadati</taxon>
        <taxon>Pseudomonadota</taxon>
        <taxon>Gammaproteobacteria</taxon>
        <taxon>Chromatiales</taxon>
        <taxon>Wenzhouxiangellaceae</taxon>
        <taxon>Wenzhouxiangella</taxon>
    </lineage>
</organism>
<proteinExistence type="predicted"/>
<dbReference type="AlphaFoldDB" id="A0A845UZ05"/>
<dbReference type="InterPro" id="IPR023214">
    <property type="entry name" value="HAD_sf"/>
</dbReference>
<dbReference type="EMBL" id="JAAGSC010000044">
    <property type="protein sequence ID" value="NDY97063.1"/>
    <property type="molecule type" value="Genomic_DNA"/>
</dbReference>
<keyword evidence="2" id="KW-1185">Reference proteome</keyword>
<dbReference type="NCBIfam" id="TIGR01509">
    <property type="entry name" value="HAD-SF-IA-v3"/>
    <property type="match status" value="1"/>
</dbReference>
<dbReference type="PANTHER" id="PTHR18901:SF38">
    <property type="entry name" value="PSEUDOURIDINE-5'-PHOSPHATASE"/>
    <property type="match status" value="1"/>
</dbReference>
<dbReference type="RefSeq" id="WP_164212431.1">
    <property type="nucleotide sequence ID" value="NZ_JAAGSC010000044.1"/>
</dbReference>
<comment type="caution">
    <text evidence="1">The sequence shown here is derived from an EMBL/GenBank/DDBJ whole genome shotgun (WGS) entry which is preliminary data.</text>
</comment>
<evidence type="ECO:0000313" key="2">
    <source>
        <dbReference type="Proteomes" id="UP000484885"/>
    </source>
</evidence>
<dbReference type="SFLD" id="SFLDG01129">
    <property type="entry name" value="C1.5:_HAD__Beta-PGM__Phosphata"/>
    <property type="match status" value="1"/>
</dbReference>
<dbReference type="InterPro" id="IPR023198">
    <property type="entry name" value="PGP-like_dom2"/>
</dbReference>